<dbReference type="Pfam" id="PF07962">
    <property type="entry name" value="Swi3"/>
    <property type="match status" value="1"/>
</dbReference>
<feature type="compositionally biased region" description="Basic and acidic residues" evidence="7">
    <location>
        <begin position="177"/>
        <end position="205"/>
    </location>
</feature>
<dbReference type="GO" id="GO:0003677">
    <property type="term" value="F:DNA binding"/>
    <property type="evidence" value="ECO:0007669"/>
    <property type="project" value="TreeGrafter"/>
</dbReference>
<dbReference type="PANTHER" id="PTHR13220">
    <property type="entry name" value="TIMELESS INTERACTING-RELATED"/>
    <property type="match status" value="1"/>
</dbReference>
<dbReference type="InterPro" id="IPR012923">
    <property type="entry name" value="Csm3"/>
</dbReference>
<feature type="region of interest" description="Disordered" evidence="7">
    <location>
        <begin position="1"/>
        <end position="54"/>
    </location>
</feature>
<reference evidence="9 10" key="1">
    <citation type="journal article" date="2021" name="Elife">
        <title>Chloroplast acquisition without the gene transfer in kleptoplastic sea slugs, Plakobranchus ocellatus.</title>
        <authorList>
            <person name="Maeda T."/>
            <person name="Takahashi S."/>
            <person name="Yoshida T."/>
            <person name="Shimamura S."/>
            <person name="Takaki Y."/>
            <person name="Nagai Y."/>
            <person name="Toyoda A."/>
            <person name="Suzuki Y."/>
            <person name="Arimoto A."/>
            <person name="Ishii H."/>
            <person name="Satoh N."/>
            <person name="Nishiyama T."/>
            <person name="Hasebe M."/>
            <person name="Maruyama T."/>
            <person name="Minagawa J."/>
            <person name="Obokata J."/>
            <person name="Shigenobu S."/>
        </authorList>
    </citation>
    <scope>NUCLEOTIDE SEQUENCE [LARGE SCALE GENOMIC DNA]</scope>
</reference>
<keyword evidence="10" id="KW-1185">Reference proteome</keyword>
<feature type="domain" description="Chromosome segregation in meiosis protein 3" evidence="8">
    <location>
        <begin position="82"/>
        <end position="162"/>
    </location>
</feature>
<name>A0AAV4JX35_9GAST</name>
<keyword evidence="5 6" id="KW-0131">Cell cycle</keyword>
<dbReference type="PANTHER" id="PTHR13220:SF11">
    <property type="entry name" value="TIMELESS-INTERACTING PROTEIN"/>
    <property type="match status" value="1"/>
</dbReference>
<proteinExistence type="inferred from homology"/>
<comment type="subcellular location">
    <subcellularLocation>
        <location evidence="1 6">Nucleus</location>
    </subcellularLocation>
</comment>
<dbReference type="GO" id="GO:0031297">
    <property type="term" value="P:replication fork processing"/>
    <property type="evidence" value="ECO:0007669"/>
    <property type="project" value="UniProtKB-UniRule"/>
</dbReference>
<dbReference type="InterPro" id="IPR040038">
    <property type="entry name" value="TIPIN/Csm3/Swi3"/>
</dbReference>
<dbReference type="GO" id="GO:0000076">
    <property type="term" value="P:DNA replication checkpoint signaling"/>
    <property type="evidence" value="ECO:0007669"/>
    <property type="project" value="UniProtKB-UniRule"/>
</dbReference>
<evidence type="ECO:0000256" key="3">
    <source>
        <dbReference type="ARBA" id="ARBA00022763"/>
    </source>
</evidence>
<sequence length="436" mass="49119">MNSVPLEMDDIFGEFGGEDDDEGGFNPSRLPDLEDELEPMRDMRQDEDDQAEEDLTDNAELLAKLKSMKGASKNTTKRTMPKLDAARLTGERGMAILPKTFERVKLKGRNHEAEDLKVIMHNLQHWGHRLFPKMTFDEILERVERLGAKKEVQTCLKKIRLDIPVLASDMVDDEEDTVQRAGDENEAISREESHQESSRLNGSHDEISDEELEDLLRDQGQPVTSHPVSAPSQNSAPQSANAGLSEEVRKRIEENKRKAMERRAAKMAASNKKRDADVSNTNEVINANSNTSDKDRDISNSTEDMQMEITEGVLSSDNNSLQVNQSSMITCEERSPSNSKAGNAVDGTEPFQIQGAEEDAAQPESMDWADREITVHNGGCNSSKDKENNLKLKDHQEQEEVRNDDQFLDQSTKIIDECKEKQDEKYCNKPEIVETN</sequence>
<evidence type="ECO:0000256" key="6">
    <source>
        <dbReference type="RuleBase" id="RU366049"/>
    </source>
</evidence>
<keyword evidence="3 6" id="KW-0227">DNA damage</keyword>
<feature type="compositionally biased region" description="Acidic residues" evidence="7">
    <location>
        <begin position="45"/>
        <end position="54"/>
    </location>
</feature>
<dbReference type="EMBL" id="BMAT01003466">
    <property type="protein sequence ID" value="GFS26288.1"/>
    <property type="molecule type" value="Genomic_DNA"/>
</dbReference>
<feature type="compositionally biased region" description="Basic and acidic residues" evidence="7">
    <location>
        <begin position="383"/>
        <end position="405"/>
    </location>
</feature>
<comment type="similarity">
    <text evidence="2 6">Belongs to the CSM3 family.</text>
</comment>
<dbReference type="GO" id="GO:0006974">
    <property type="term" value="P:DNA damage response"/>
    <property type="evidence" value="ECO:0007669"/>
    <property type="project" value="UniProtKB-KW"/>
</dbReference>
<evidence type="ECO:0000256" key="2">
    <source>
        <dbReference type="ARBA" id="ARBA00006075"/>
    </source>
</evidence>
<dbReference type="AlphaFoldDB" id="A0AAV4JX35"/>
<dbReference type="GO" id="GO:0031298">
    <property type="term" value="C:replication fork protection complex"/>
    <property type="evidence" value="ECO:0007669"/>
    <property type="project" value="TreeGrafter"/>
</dbReference>
<feature type="region of interest" description="Disordered" evidence="7">
    <location>
        <begin position="218"/>
        <end position="299"/>
    </location>
</feature>
<feature type="compositionally biased region" description="Low complexity" evidence="7">
    <location>
        <begin position="229"/>
        <end position="242"/>
    </location>
</feature>
<comment type="caution">
    <text evidence="9">The sequence shown here is derived from an EMBL/GenBank/DDBJ whole genome shotgun (WGS) entry which is preliminary data.</text>
</comment>
<dbReference type="Proteomes" id="UP000762676">
    <property type="component" value="Unassembled WGS sequence"/>
</dbReference>
<evidence type="ECO:0000259" key="8">
    <source>
        <dbReference type="Pfam" id="PF07962"/>
    </source>
</evidence>
<keyword evidence="4 6" id="KW-0539">Nucleus</keyword>
<feature type="compositionally biased region" description="Basic and acidic residues" evidence="7">
    <location>
        <begin position="246"/>
        <end position="264"/>
    </location>
</feature>
<dbReference type="GO" id="GO:0043111">
    <property type="term" value="P:replication fork arrest"/>
    <property type="evidence" value="ECO:0007669"/>
    <property type="project" value="TreeGrafter"/>
</dbReference>
<organism evidence="9 10">
    <name type="scientific">Elysia marginata</name>
    <dbReference type="NCBI Taxonomy" id="1093978"/>
    <lineage>
        <taxon>Eukaryota</taxon>
        <taxon>Metazoa</taxon>
        <taxon>Spiralia</taxon>
        <taxon>Lophotrochozoa</taxon>
        <taxon>Mollusca</taxon>
        <taxon>Gastropoda</taxon>
        <taxon>Heterobranchia</taxon>
        <taxon>Euthyneura</taxon>
        <taxon>Panpulmonata</taxon>
        <taxon>Sacoglossa</taxon>
        <taxon>Placobranchoidea</taxon>
        <taxon>Plakobranchidae</taxon>
        <taxon>Elysia</taxon>
    </lineage>
</organism>
<feature type="compositionally biased region" description="Polar residues" evidence="7">
    <location>
        <begin position="278"/>
        <end position="291"/>
    </location>
</feature>
<evidence type="ECO:0000256" key="7">
    <source>
        <dbReference type="SAM" id="MobiDB-lite"/>
    </source>
</evidence>
<accession>A0AAV4JX35</accession>
<feature type="region of interest" description="Disordered" evidence="7">
    <location>
        <begin position="172"/>
        <end position="205"/>
    </location>
</feature>
<evidence type="ECO:0000256" key="4">
    <source>
        <dbReference type="ARBA" id="ARBA00023242"/>
    </source>
</evidence>
<evidence type="ECO:0000256" key="5">
    <source>
        <dbReference type="ARBA" id="ARBA00023306"/>
    </source>
</evidence>
<evidence type="ECO:0000256" key="1">
    <source>
        <dbReference type="ARBA" id="ARBA00004123"/>
    </source>
</evidence>
<feature type="compositionally biased region" description="Acidic residues" evidence="7">
    <location>
        <begin position="7"/>
        <end position="23"/>
    </location>
</feature>
<feature type="region of interest" description="Disordered" evidence="7">
    <location>
        <begin position="329"/>
        <end position="405"/>
    </location>
</feature>
<evidence type="ECO:0000313" key="9">
    <source>
        <dbReference type="EMBL" id="GFS26288.1"/>
    </source>
</evidence>
<comment type="function">
    <text evidence="6">Plays an important role in the control of DNA replication and the maintenance of replication fork stability.</text>
</comment>
<gene>
    <name evidence="9" type="ORF">ElyMa_001713100</name>
</gene>
<protein>
    <recommendedName>
        <fullName evidence="6">TIMELESS-interacting protein</fullName>
    </recommendedName>
</protein>
<evidence type="ECO:0000313" key="10">
    <source>
        <dbReference type="Proteomes" id="UP000762676"/>
    </source>
</evidence>